<evidence type="ECO:0000259" key="6">
    <source>
        <dbReference type="Pfam" id="PF07298"/>
    </source>
</evidence>
<keyword evidence="8" id="KW-1185">Reference proteome</keyword>
<accession>A0A1I0NL71</accession>
<feature type="transmembrane region" description="Helical" evidence="5">
    <location>
        <begin position="94"/>
        <end position="112"/>
    </location>
</feature>
<evidence type="ECO:0000256" key="3">
    <source>
        <dbReference type="ARBA" id="ARBA00022989"/>
    </source>
</evidence>
<feature type="domain" description="NnrU" evidence="6">
    <location>
        <begin position="3"/>
        <end position="176"/>
    </location>
</feature>
<dbReference type="STRING" id="1173584.SAMN05444851_0909"/>
<feature type="transmembrane region" description="Helical" evidence="5">
    <location>
        <begin position="118"/>
        <end position="136"/>
    </location>
</feature>
<feature type="transmembrane region" description="Helical" evidence="5">
    <location>
        <begin position="60"/>
        <end position="82"/>
    </location>
</feature>
<dbReference type="EMBL" id="FOJB01000001">
    <property type="protein sequence ID" value="SEW01978.1"/>
    <property type="molecule type" value="Genomic_DNA"/>
</dbReference>
<feature type="transmembrane region" description="Helical" evidence="5">
    <location>
        <begin position="157"/>
        <end position="175"/>
    </location>
</feature>
<evidence type="ECO:0000313" key="8">
    <source>
        <dbReference type="Proteomes" id="UP000199650"/>
    </source>
</evidence>
<evidence type="ECO:0000256" key="2">
    <source>
        <dbReference type="ARBA" id="ARBA00022692"/>
    </source>
</evidence>
<dbReference type="RefSeq" id="WP_091428673.1">
    <property type="nucleotide sequence ID" value="NZ_FOJB01000001.1"/>
</dbReference>
<protein>
    <submittedName>
        <fullName evidence="7">NnrU protein</fullName>
    </submittedName>
</protein>
<dbReference type="OrthoDB" id="5293641at2"/>
<name>A0A1I0NL71_9RHOB</name>
<sequence>MTILIIGIALWYAGHFWKRALPARHAAIGDKAKGVSALILLVGIVLMVIGYRSVDSYDLIAYPAFLKHINNLAIVFAIYFMSPGPSKGALFYRMRHPMLTGFIIWSVAHIVVNPDIASIILFGALTLWAVAEIIVINRAEPTWTPHPKGTIAKDGMFLAAAVVLTVIIGVIHGLIGPSPFGM</sequence>
<gene>
    <name evidence="7" type="ORF">SAMN05444851_0909</name>
</gene>
<dbReference type="AlphaFoldDB" id="A0A1I0NL71"/>
<evidence type="ECO:0000256" key="4">
    <source>
        <dbReference type="ARBA" id="ARBA00023136"/>
    </source>
</evidence>
<organism evidence="7 8">
    <name type="scientific">Aliiroseovarius sediminilitoris</name>
    <dbReference type="NCBI Taxonomy" id="1173584"/>
    <lineage>
        <taxon>Bacteria</taxon>
        <taxon>Pseudomonadati</taxon>
        <taxon>Pseudomonadota</taxon>
        <taxon>Alphaproteobacteria</taxon>
        <taxon>Rhodobacterales</taxon>
        <taxon>Paracoccaceae</taxon>
        <taxon>Aliiroseovarius</taxon>
    </lineage>
</organism>
<reference evidence="7 8" key="1">
    <citation type="submission" date="2016-10" db="EMBL/GenBank/DDBJ databases">
        <authorList>
            <person name="de Groot N.N."/>
        </authorList>
    </citation>
    <scope>NUCLEOTIDE SEQUENCE [LARGE SCALE GENOMIC DNA]</scope>
    <source>
        <strain evidence="7 8">DSM 29439</strain>
    </source>
</reference>
<evidence type="ECO:0000256" key="1">
    <source>
        <dbReference type="ARBA" id="ARBA00004141"/>
    </source>
</evidence>
<dbReference type="InterPro" id="IPR009915">
    <property type="entry name" value="NnrU_dom"/>
</dbReference>
<comment type="subcellular location">
    <subcellularLocation>
        <location evidence="1">Membrane</location>
        <topology evidence="1">Multi-pass membrane protein</topology>
    </subcellularLocation>
</comment>
<dbReference type="Pfam" id="PF07298">
    <property type="entry name" value="NnrU"/>
    <property type="match status" value="1"/>
</dbReference>
<keyword evidence="3 5" id="KW-1133">Transmembrane helix</keyword>
<dbReference type="Proteomes" id="UP000199650">
    <property type="component" value="Unassembled WGS sequence"/>
</dbReference>
<feature type="transmembrane region" description="Helical" evidence="5">
    <location>
        <begin position="34"/>
        <end position="54"/>
    </location>
</feature>
<evidence type="ECO:0000256" key="5">
    <source>
        <dbReference type="SAM" id="Phobius"/>
    </source>
</evidence>
<keyword evidence="4 5" id="KW-0472">Membrane</keyword>
<keyword evidence="2 5" id="KW-0812">Transmembrane</keyword>
<evidence type="ECO:0000313" key="7">
    <source>
        <dbReference type="EMBL" id="SEW01978.1"/>
    </source>
</evidence>
<proteinExistence type="predicted"/>
<dbReference type="GO" id="GO:0016020">
    <property type="term" value="C:membrane"/>
    <property type="evidence" value="ECO:0007669"/>
    <property type="project" value="UniProtKB-SubCell"/>
</dbReference>